<dbReference type="Gene3D" id="3.30.710.10">
    <property type="entry name" value="Potassium Channel Kv1.1, Chain A"/>
    <property type="match status" value="1"/>
</dbReference>
<dbReference type="PANTHER" id="PTHR46965">
    <property type="entry name" value="BTB/POZ DOMAIN-CONTAINING PROTEIN 19"/>
    <property type="match status" value="1"/>
</dbReference>
<dbReference type="Pfam" id="PF00651">
    <property type="entry name" value="BTB"/>
    <property type="match status" value="1"/>
</dbReference>
<dbReference type="InterPro" id="IPR011705">
    <property type="entry name" value="BACK"/>
</dbReference>
<dbReference type="Proteomes" id="UP000694726">
    <property type="component" value="Unplaced"/>
</dbReference>
<dbReference type="SUPFAM" id="SSF54695">
    <property type="entry name" value="POZ domain"/>
    <property type="match status" value="1"/>
</dbReference>
<name>A0A8D0QIC2_PIG</name>
<dbReference type="CDD" id="cd18494">
    <property type="entry name" value="BACK_BTBD19"/>
    <property type="match status" value="1"/>
</dbReference>
<dbReference type="InterPro" id="IPR000210">
    <property type="entry name" value="BTB/POZ_dom"/>
</dbReference>
<evidence type="ECO:0000259" key="1">
    <source>
        <dbReference type="PROSITE" id="PS50097"/>
    </source>
</evidence>
<dbReference type="InterPro" id="IPR011333">
    <property type="entry name" value="SKP1/BTB/POZ_sf"/>
</dbReference>
<reference evidence="2" key="1">
    <citation type="submission" date="2025-08" db="UniProtKB">
        <authorList>
            <consortium name="Ensembl"/>
        </authorList>
    </citation>
    <scope>IDENTIFICATION</scope>
</reference>
<sequence>MEPPGLVVHGTVAPFSTALRSLVNNPLYSDVRFVVGQERQEVFAHRCLLACRCNFFQRLLGSEMGPGVPSPVVLSTVPAEAFLAVLEFLYTNSAKLHRHSVSPLGRAWGSGRGGGVGGRGDSLSLPQTPTVQVLEVLTAAVEYGLEELRELCLEFVVKVLDVELVCEALQVAVTFGLGSLQERCVAFIEAHSQEALRTRGFLELSAPALLPLLRSDKLCVDEAELVLAARSWARVGAAVLERPVAEVAAPVVRELRLALLAPAELSALEEQNRREPLIPVEQIVEAWKCHALRRGDAARGALCRRRRGTLPREHHRFLDPPFK</sequence>
<dbReference type="PANTHER" id="PTHR46965:SF1">
    <property type="entry name" value="BTB_POZ DOMAIN-CONTAINING PROTEIN 19"/>
    <property type="match status" value="1"/>
</dbReference>
<accession>A0A8D0QIC2</accession>
<protein>
    <recommendedName>
        <fullName evidence="1">BTB domain-containing protein</fullName>
    </recommendedName>
</protein>
<evidence type="ECO:0000313" key="3">
    <source>
        <dbReference type="Proteomes" id="UP000694726"/>
    </source>
</evidence>
<proteinExistence type="predicted"/>
<dbReference type="PROSITE" id="PS50097">
    <property type="entry name" value="BTB"/>
    <property type="match status" value="1"/>
</dbReference>
<feature type="domain" description="BTB" evidence="1">
    <location>
        <begin position="29"/>
        <end position="98"/>
    </location>
</feature>
<dbReference type="Ensembl" id="ENSSSCT00015109463.1">
    <property type="protein sequence ID" value="ENSSSCP00015046547.1"/>
    <property type="gene ID" value="ENSSSCG00015080510.1"/>
</dbReference>
<dbReference type="Gene3D" id="1.25.40.420">
    <property type="match status" value="1"/>
</dbReference>
<evidence type="ECO:0000313" key="2">
    <source>
        <dbReference type="Ensembl" id="ENSSSCP00015046547.1"/>
    </source>
</evidence>
<dbReference type="AlphaFoldDB" id="A0A8D0QIC2"/>
<organism evidence="2 3">
    <name type="scientific">Sus scrofa</name>
    <name type="common">Pig</name>
    <dbReference type="NCBI Taxonomy" id="9823"/>
    <lineage>
        <taxon>Eukaryota</taxon>
        <taxon>Metazoa</taxon>
        <taxon>Chordata</taxon>
        <taxon>Craniata</taxon>
        <taxon>Vertebrata</taxon>
        <taxon>Euteleostomi</taxon>
        <taxon>Mammalia</taxon>
        <taxon>Eutheria</taxon>
        <taxon>Laurasiatheria</taxon>
        <taxon>Artiodactyla</taxon>
        <taxon>Suina</taxon>
        <taxon>Suidae</taxon>
        <taxon>Sus</taxon>
    </lineage>
</organism>
<dbReference type="SMART" id="SM00875">
    <property type="entry name" value="BACK"/>
    <property type="match status" value="1"/>
</dbReference>
<dbReference type="Pfam" id="PF07707">
    <property type="entry name" value="BACK"/>
    <property type="match status" value="1"/>
</dbReference>
<dbReference type="SMART" id="SM00225">
    <property type="entry name" value="BTB"/>
    <property type="match status" value="1"/>
</dbReference>
<dbReference type="InterPro" id="IPR042846">
    <property type="entry name" value="BTBD19"/>
</dbReference>